<dbReference type="PANTHER" id="PTHR12317">
    <property type="entry name" value="DIACYLGLYCEROL O-ACYLTRANSFERASE"/>
    <property type="match status" value="1"/>
</dbReference>
<keyword evidence="10 16" id="KW-0256">Endoplasmic reticulum</keyword>
<dbReference type="STRING" id="1555241.A0A4P9XDX6"/>
<dbReference type="Proteomes" id="UP000274922">
    <property type="component" value="Unassembled WGS sequence"/>
</dbReference>
<protein>
    <recommendedName>
        <fullName evidence="5 16">Diacylglycerol O-acyltransferase</fullName>
        <ecNumber evidence="5 16">2.3.1.20</ecNumber>
    </recommendedName>
</protein>
<evidence type="ECO:0000256" key="11">
    <source>
        <dbReference type="ARBA" id="ARBA00022989"/>
    </source>
</evidence>
<proteinExistence type="inferred from homology"/>
<dbReference type="GO" id="GO:0005789">
    <property type="term" value="C:endoplasmic reticulum membrane"/>
    <property type="evidence" value="ECO:0007669"/>
    <property type="project" value="UniProtKB-SubCell"/>
</dbReference>
<evidence type="ECO:0000256" key="16">
    <source>
        <dbReference type="RuleBase" id="RU367023"/>
    </source>
</evidence>
<evidence type="ECO:0000256" key="7">
    <source>
        <dbReference type="ARBA" id="ARBA00022679"/>
    </source>
</evidence>
<keyword evidence="9" id="KW-0319">Glycerol metabolism</keyword>
<keyword evidence="12 16" id="KW-0443">Lipid metabolism</keyword>
<evidence type="ECO:0000313" key="17">
    <source>
        <dbReference type="EMBL" id="RKP03682.1"/>
    </source>
</evidence>
<keyword evidence="8 16" id="KW-0812">Transmembrane</keyword>
<evidence type="ECO:0000256" key="8">
    <source>
        <dbReference type="ARBA" id="ARBA00022692"/>
    </source>
</evidence>
<evidence type="ECO:0000256" key="9">
    <source>
        <dbReference type="ARBA" id="ARBA00022798"/>
    </source>
</evidence>
<evidence type="ECO:0000256" key="14">
    <source>
        <dbReference type="ARBA" id="ARBA00023315"/>
    </source>
</evidence>
<dbReference type="InterPro" id="IPR007130">
    <property type="entry name" value="DAGAT"/>
</dbReference>
<keyword evidence="14 16" id="KW-0012">Acyltransferase</keyword>
<keyword evidence="6 16" id="KW-0444">Lipid biosynthesis</keyword>
<dbReference type="GO" id="GO:0004144">
    <property type="term" value="F:diacylglycerol O-acyltransferase activity"/>
    <property type="evidence" value="ECO:0007669"/>
    <property type="project" value="UniProtKB-UniRule"/>
</dbReference>
<gene>
    <name evidence="17" type="ORF">CXG81DRAFT_29194</name>
</gene>
<comment type="similarity">
    <text evidence="4 16">Belongs to the diacylglycerol acyltransferase family.</text>
</comment>
<evidence type="ECO:0000256" key="2">
    <source>
        <dbReference type="ARBA" id="ARBA00004771"/>
    </source>
</evidence>
<dbReference type="Pfam" id="PF03982">
    <property type="entry name" value="DAGAT"/>
    <property type="match status" value="1"/>
</dbReference>
<accession>A0A4P9XDX6</accession>
<comment type="catalytic activity">
    <reaction evidence="15 16">
        <text>an acyl-CoA + a 1,2-diacyl-sn-glycerol = a triacyl-sn-glycerol + CoA</text>
        <dbReference type="Rhea" id="RHEA:10868"/>
        <dbReference type="ChEBI" id="CHEBI:17815"/>
        <dbReference type="ChEBI" id="CHEBI:57287"/>
        <dbReference type="ChEBI" id="CHEBI:58342"/>
        <dbReference type="ChEBI" id="CHEBI:64615"/>
        <dbReference type="EC" id="2.3.1.20"/>
    </reaction>
</comment>
<evidence type="ECO:0000256" key="12">
    <source>
        <dbReference type="ARBA" id="ARBA00023098"/>
    </source>
</evidence>
<dbReference type="OrthoDB" id="264532at2759"/>
<evidence type="ECO:0000256" key="6">
    <source>
        <dbReference type="ARBA" id="ARBA00022516"/>
    </source>
</evidence>
<evidence type="ECO:0000256" key="15">
    <source>
        <dbReference type="ARBA" id="ARBA00048109"/>
    </source>
</evidence>
<keyword evidence="11 16" id="KW-1133">Transmembrane helix</keyword>
<name>A0A4P9XDX6_9FUNG</name>
<dbReference type="PANTHER" id="PTHR12317:SF0">
    <property type="entry name" value="ACYLTRANSFERASE"/>
    <property type="match status" value="1"/>
</dbReference>
<evidence type="ECO:0000256" key="5">
    <source>
        <dbReference type="ARBA" id="ARBA00013244"/>
    </source>
</evidence>
<keyword evidence="13 16" id="KW-0472">Membrane</keyword>
<keyword evidence="18" id="KW-1185">Reference proteome</keyword>
<comment type="caution">
    <text evidence="16">Lacks conserved residue(s) required for the propagation of feature annotation.</text>
</comment>
<dbReference type="EC" id="2.3.1.20" evidence="5 16"/>
<dbReference type="GO" id="GO:0019432">
    <property type="term" value="P:triglyceride biosynthetic process"/>
    <property type="evidence" value="ECO:0007669"/>
    <property type="project" value="UniProtKB-UniRule"/>
</dbReference>
<evidence type="ECO:0000256" key="3">
    <source>
        <dbReference type="ARBA" id="ARBA00005189"/>
    </source>
</evidence>
<sequence>MALVKFAPLHVPFPRRRQTAAVVVWIVLIPASLLAFILALFDPRCLPYVIAYVVFMILDPTAETGGRAVQWVRRLSFWKWQAGYFPISLVKTCDLDPSKNYVFGYHPHGIVSLGAWINFATEANHVSDFFPGLRIRLLTLSSNFHVPFWRELLLSLGLASVSRRSCDNILSQGPGNSCMIVVGGAAEALNAFPYTQDLVIKRRLGFIKLAIRRGASLVPCYSFGENDLWDQVPNPEGSLLRKFQHLMQKYTTISPPLFHGRGVWNYNIGIVPFRRPVTTVVGAPIHCVKTSHPSNEMVLEYQQRYMAALEDLWHTYKDKYAPYRKSEMAFVE</sequence>
<comment type="function">
    <text evidence="16">Catalyzes the terminal and only committed step in triacylglycerol synthesis by using diacylglycerol and fatty acyl CoA as substrates.</text>
</comment>
<dbReference type="UniPathway" id="UPA00282"/>
<evidence type="ECO:0000256" key="13">
    <source>
        <dbReference type="ARBA" id="ARBA00023136"/>
    </source>
</evidence>
<reference evidence="18" key="1">
    <citation type="journal article" date="2018" name="Nat. Microbiol.">
        <title>Leveraging single-cell genomics to expand the fungal tree of life.</title>
        <authorList>
            <person name="Ahrendt S.R."/>
            <person name="Quandt C.A."/>
            <person name="Ciobanu D."/>
            <person name="Clum A."/>
            <person name="Salamov A."/>
            <person name="Andreopoulos B."/>
            <person name="Cheng J.F."/>
            <person name="Woyke T."/>
            <person name="Pelin A."/>
            <person name="Henrissat B."/>
            <person name="Reynolds N.K."/>
            <person name="Benny G.L."/>
            <person name="Smith M.E."/>
            <person name="James T.Y."/>
            <person name="Grigoriev I.V."/>
        </authorList>
    </citation>
    <scope>NUCLEOTIDE SEQUENCE [LARGE SCALE GENOMIC DNA]</scope>
    <source>
        <strain evidence="18">ATCC 52028</strain>
    </source>
</reference>
<comment type="subcellular location">
    <subcellularLocation>
        <location evidence="1 16">Endoplasmic reticulum membrane</location>
        <topology evidence="1 16">Multi-pass membrane protein</topology>
    </subcellularLocation>
</comment>
<organism evidence="17 18">
    <name type="scientific">Caulochytrium protostelioides</name>
    <dbReference type="NCBI Taxonomy" id="1555241"/>
    <lineage>
        <taxon>Eukaryota</taxon>
        <taxon>Fungi</taxon>
        <taxon>Fungi incertae sedis</taxon>
        <taxon>Chytridiomycota</taxon>
        <taxon>Chytridiomycota incertae sedis</taxon>
        <taxon>Chytridiomycetes</taxon>
        <taxon>Caulochytriales</taxon>
        <taxon>Caulochytriaceae</taxon>
        <taxon>Caulochytrium</taxon>
    </lineage>
</organism>
<comment type="pathway">
    <text evidence="2 16">Glycerolipid metabolism; triacylglycerol biosynthesis.</text>
</comment>
<evidence type="ECO:0000256" key="10">
    <source>
        <dbReference type="ARBA" id="ARBA00022824"/>
    </source>
</evidence>
<evidence type="ECO:0000256" key="4">
    <source>
        <dbReference type="ARBA" id="ARBA00005420"/>
    </source>
</evidence>
<dbReference type="GO" id="GO:0006071">
    <property type="term" value="P:glycerol metabolic process"/>
    <property type="evidence" value="ECO:0007669"/>
    <property type="project" value="UniProtKB-UniRule"/>
</dbReference>
<feature type="transmembrane region" description="Helical" evidence="16">
    <location>
        <begin position="20"/>
        <end position="41"/>
    </location>
</feature>
<dbReference type="AlphaFoldDB" id="A0A4P9XDX6"/>
<keyword evidence="7" id="KW-0808">Transferase</keyword>
<evidence type="ECO:0000313" key="18">
    <source>
        <dbReference type="Proteomes" id="UP000274922"/>
    </source>
</evidence>
<dbReference type="CDD" id="cd07987">
    <property type="entry name" value="LPLAT_MGAT-like"/>
    <property type="match status" value="1"/>
</dbReference>
<dbReference type="EMBL" id="ML014119">
    <property type="protein sequence ID" value="RKP03682.1"/>
    <property type="molecule type" value="Genomic_DNA"/>
</dbReference>
<evidence type="ECO:0000256" key="1">
    <source>
        <dbReference type="ARBA" id="ARBA00004477"/>
    </source>
</evidence>
<comment type="pathway">
    <text evidence="3">Lipid metabolism.</text>
</comment>